<dbReference type="EMBL" id="VLJN01000004">
    <property type="protein sequence ID" value="TWG88445.1"/>
    <property type="molecule type" value="Genomic_DNA"/>
</dbReference>
<keyword evidence="6 7" id="KW-0472">Membrane</keyword>
<dbReference type="OrthoDB" id="21094at2"/>
<evidence type="ECO:0000256" key="3">
    <source>
        <dbReference type="ARBA" id="ARBA00022475"/>
    </source>
</evidence>
<sequence length="224" mass="23867">MGILSLSNMIAEFLLAFSALLSIINPFGMAFVLFDRTRFLTSEERTRLSRQVAINSFVVLIVTFFLGTAILGFFGISLQALRLAGGFVVAFSGWTMLNAPTQPAEKRIESVSTGDVTQMAFFPLTIPLTTGPGSIATAIALSASRSNQWRDAIESGVVSVAVAAAVSLVVFVVYSKAERLARVLGPEGTNVVTRLSAFLLLCIGVQIMLTGVSEYLAAFTTGAR</sequence>
<dbReference type="Proteomes" id="UP000318141">
    <property type="component" value="Unassembled WGS sequence"/>
</dbReference>
<organism evidence="8 9">
    <name type="scientific">Cupriavidus gilardii J11</name>
    <dbReference type="NCBI Taxonomy" id="936133"/>
    <lineage>
        <taxon>Bacteria</taxon>
        <taxon>Pseudomonadati</taxon>
        <taxon>Pseudomonadota</taxon>
        <taxon>Betaproteobacteria</taxon>
        <taxon>Burkholderiales</taxon>
        <taxon>Burkholderiaceae</taxon>
        <taxon>Cupriavidus</taxon>
    </lineage>
</organism>
<name>A0A562BT21_9BURK</name>
<comment type="subcellular location">
    <subcellularLocation>
        <location evidence="1 7">Cell membrane</location>
        <topology evidence="1 7">Multi-pass membrane protein</topology>
    </subcellularLocation>
</comment>
<evidence type="ECO:0000313" key="8">
    <source>
        <dbReference type="EMBL" id="TWG88445.1"/>
    </source>
</evidence>
<feature type="transmembrane region" description="Helical" evidence="7">
    <location>
        <begin position="54"/>
        <end position="74"/>
    </location>
</feature>
<comment type="similarity">
    <text evidence="2 7">Belongs to the UPF0056 (MarC) family.</text>
</comment>
<evidence type="ECO:0000256" key="5">
    <source>
        <dbReference type="ARBA" id="ARBA00022989"/>
    </source>
</evidence>
<gene>
    <name evidence="8" type="ORF">L602_001200000380</name>
</gene>
<keyword evidence="4 7" id="KW-0812">Transmembrane</keyword>
<dbReference type="AlphaFoldDB" id="A0A562BT21"/>
<evidence type="ECO:0000256" key="1">
    <source>
        <dbReference type="ARBA" id="ARBA00004651"/>
    </source>
</evidence>
<feature type="transmembrane region" description="Helical" evidence="7">
    <location>
        <begin position="80"/>
        <end position="99"/>
    </location>
</feature>
<keyword evidence="3" id="KW-1003">Cell membrane</keyword>
<keyword evidence="9" id="KW-1185">Reference proteome</keyword>
<evidence type="ECO:0000256" key="2">
    <source>
        <dbReference type="ARBA" id="ARBA00009784"/>
    </source>
</evidence>
<dbReference type="Pfam" id="PF01914">
    <property type="entry name" value="MarC"/>
    <property type="match status" value="1"/>
</dbReference>
<dbReference type="InterPro" id="IPR002771">
    <property type="entry name" value="Multi_antbiot-R_MarC"/>
</dbReference>
<dbReference type="NCBIfam" id="TIGR00427">
    <property type="entry name" value="NAAT family transporter"/>
    <property type="match status" value="1"/>
</dbReference>
<dbReference type="PANTHER" id="PTHR33508">
    <property type="entry name" value="UPF0056 MEMBRANE PROTEIN YHCE"/>
    <property type="match status" value="1"/>
</dbReference>
<proteinExistence type="inferred from homology"/>
<dbReference type="PANTHER" id="PTHR33508:SF1">
    <property type="entry name" value="UPF0056 MEMBRANE PROTEIN YHCE"/>
    <property type="match status" value="1"/>
</dbReference>
<evidence type="ECO:0000313" key="9">
    <source>
        <dbReference type="Proteomes" id="UP000318141"/>
    </source>
</evidence>
<evidence type="ECO:0000256" key="7">
    <source>
        <dbReference type="RuleBase" id="RU362048"/>
    </source>
</evidence>
<keyword evidence="5 7" id="KW-1133">Transmembrane helix</keyword>
<comment type="caution">
    <text evidence="8">The sequence shown here is derived from an EMBL/GenBank/DDBJ whole genome shotgun (WGS) entry which is preliminary data.</text>
</comment>
<reference evidence="8 9" key="1">
    <citation type="submission" date="2019-07" db="EMBL/GenBank/DDBJ databases">
        <title>Genome sequencing of lignin-degrading bacterial isolates.</title>
        <authorList>
            <person name="Gladden J."/>
        </authorList>
    </citation>
    <scope>NUCLEOTIDE SEQUENCE [LARGE SCALE GENOMIC DNA]</scope>
    <source>
        <strain evidence="8 9">J11</strain>
    </source>
</reference>
<protein>
    <recommendedName>
        <fullName evidence="7">UPF0056 membrane protein</fullName>
    </recommendedName>
</protein>
<evidence type="ECO:0000256" key="4">
    <source>
        <dbReference type="ARBA" id="ARBA00022692"/>
    </source>
</evidence>
<feature type="transmembrane region" description="Helical" evidence="7">
    <location>
        <begin position="13"/>
        <end position="34"/>
    </location>
</feature>
<feature type="transmembrane region" description="Helical" evidence="7">
    <location>
        <begin position="120"/>
        <end position="143"/>
    </location>
</feature>
<evidence type="ECO:0000256" key="6">
    <source>
        <dbReference type="ARBA" id="ARBA00023136"/>
    </source>
</evidence>
<feature type="transmembrane region" description="Helical" evidence="7">
    <location>
        <begin position="155"/>
        <end position="174"/>
    </location>
</feature>
<dbReference type="GO" id="GO:0005886">
    <property type="term" value="C:plasma membrane"/>
    <property type="evidence" value="ECO:0007669"/>
    <property type="project" value="UniProtKB-SubCell"/>
</dbReference>
<accession>A0A562BT21</accession>
<feature type="transmembrane region" description="Helical" evidence="7">
    <location>
        <begin position="195"/>
        <end position="218"/>
    </location>
</feature>